<keyword evidence="2" id="KW-0689">Ribosomal protein</keyword>
<evidence type="ECO:0000256" key="4">
    <source>
        <dbReference type="ARBA" id="ARBA00035269"/>
    </source>
</evidence>
<evidence type="ECO:0000256" key="5">
    <source>
        <dbReference type="ARBA" id="ARBA00037226"/>
    </source>
</evidence>
<keyword evidence="3" id="KW-0687">Ribonucleoprotein</keyword>
<dbReference type="InterPro" id="IPR034704">
    <property type="entry name" value="Ribosomal_bL28/bL31-like_sf"/>
</dbReference>
<dbReference type="EMBL" id="KZ805311">
    <property type="protein sequence ID" value="PVI05937.1"/>
    <property type="molecule type" value="Genomic_DNA"/>
</dbReference>
<dbReference type="Proteomes" id="UP000244855">
    <property type="component" value="Unassembled WGS sequence"/>
</dbReference>
<evidence type="ECO:0000256" key="2">
    <source>
        <dbReference type="ARBA" id="ARBA00022980"/>
    </source>
</evidence>
<dbReference type="HAMAP" id="MF_00373">
    <property type="entry name" value="Ribosomal_bL28"/>
    <property type="match status" value="1"/>
</dbReference>
<feature type="compositionally biased region" description="Basic and acidic residues" evidence="6">
    <location>
        <begin position="390"/>
        <end position="400"/>
    </location>
</feature>
<dbReference type="GO" id="GO:0003735">
    <property type="term" value="F:structural constituent of ribosome"/>
    <property type="evidence" value="ECO:0007669"/>
    <property type="project" value="InterPro"/>
</dbReference>
<organism evidence="7 8">
    <name type="scientific">Periconia macrospinosa</name>
    <dbReference type="NCBI Taxonomy" id="97972"/>
    <lineage>
        <taxon>Eukaryota</taxon>
        <taxon>Fungi</taxon>
        <taxon>Dikarya</taxon>
        <taxon>Ascomycota</taxon>
        <taxon>Pezizomycotina</taxon>
        <taxon>Dothideomycetes</taxon>
        <taxon>Pleosporomycetidae</taxon>
        <taxon>Pleosporales</taxon>
        <taxon>Massarineae</taxon>
        <taxon>Periconiaceae</taxon>
        <taxon>Periconia</taxon>
    </lineage>
</organism>
<dbReference type="PANTHER" id="PTHR13528">
    <property type="entry name" value="39S RIBOSOMAL PROTEIN L28, MITOCHONDRIAL"/>
    <property type="match status" value="1"/>
</dbReference>
<accession>A0A2V1E5W4</accession>
<sequence length="407" mass="45683">MPPSCQLLPGSLSAARVAFSINQIMQRGFSSSSALYRNPLMPRKGGDLGKHEPRYIIPQDAKIPEYPYGLNLHYHQSNKGLYGGQKIEFGNNVSNKTKTKTRRFWKPNVHSKGLYSLALKKRINLRVTTKVLRIIDKEGGIDNYLLKPSEARIKELGVLGWSFRWTLLQKPVVIERLRAEAVALGIPQEEIDQRWPEPTRPVAERDAAEQAVLDAVERAGLDEGQNVDKKIIAEDARAEYISALQAAKRYLSRNIVDSLEDGIKAAFVRQRIRQQNTNRFAKQARECDLLDPEAQAAVRESKRAARQARFDNVGGQSGYLAMQKNSYAQAIMDAENAMHNESLPEEDRLFYQSAIAKARRAIENRSPKAYVQATLDASGIQPQLNAQKASNEDAWGHIVDKPANTNP</sequence>
<proteinExistence type="inferred from homology"/>
<evidence type="ECO:0000313" key="7">
    <source>
        <dbReference type="EMBL" id="PVI05937.1"/>
    </source>
</evidence>
<dbReference type="PANTHER" id="PTHR13528:SF2">
    <property type="entry name" value="LARGE RIBOSOMAL SUBUNIT PROTEIN BL28M"/>
    <property type="match status" value="1"/>
</dbReference>
<evidence type="ECO:0000256" key="6">
    <source>
        <dbReference type="SAM" id="MobiDB-lite"/>
    </source>
</evidence>
<comment type="similarity">
    <text evidence="1">Belongs to the bacterial ribosomal protein bL28 family.</text>
</comment>
<dbReference type="Gene3D" id="2.30.170.40">
    <property type="entry name" value="Ribosomal protein L28/L24"/>
    <property type="match status" value="1"/>
</dbReference>
<protein>
    <recommendedName>
        <fullName evidence="4">Large ribosomal subunit protein bL28m</fullName>
    </recommendedName>
</protein>
<evidence type="ECO:0000256" key="3">
    <source>
        <dbReference type="ARBA" id="ARBA00023274"/>
    </source>
</evidence>
<dbReference type="InterPro" id="IPR026569">
    <property type="entry name" value="Ribosomal_bL28"/>
</dbReference>
<gene>
    <name evidence="7" type="ORF">DM02DRAFT_610283</name>
</gene>
<dbReference type="InterPro" id="IPR037147">
    <property type="entry name" value="Ribosomal_bL28_sf"/>
</dbReference>
<dbReference type="Pfam" id="PF00830">
    <property type="entry name" value="Ribosomal_L28"/>
    <property type="match status" value="1"/>
</dbReference>
<name>A0A2V1E5W4_9PLEO</name>
<dbReference type="GO" id="GO:0005762">
    <property type="term" value="C:mitochondrial large ribosomal subunit"/>
    <property type="evidence" value="ECO:0007669"/>
    <property type="project" value="TreeGrafter"/>
</dbReference>
<dbReference type="OrthoDB" id="361870at2759"/>
<evidence type="ECO:0000256" key="1">
    <source>
        <dbReference type="ARBA" id="ARBA00008760"/>
    </source>
</evidence>
<dbReference type="FunFam" id="2.30.170.40:FF:000003">
    <property type="entry name" value="54S ribosomal protein L24"/>
    <property type="match status" value="1"/>
</dbReference>
<feature type="region of interest" description="Disordered" evidence="6">
    <location>
        <begin position="385"/>
        <end position="407"/>
    </location>
</feature>
<keyword evidence="8" id="KW-1185">Reference proteome</keyword>
<evidence type="ECO:0000313" key="8">
    <source>
        <dbReference type="Proteomes" id="UP000244855"/>
    </source>
</evidence>
<dbReference type="SUPFAM" id="SSF143800">
    <property type="entry name" value="L28p-like"/>
    <property type="match status" value="1"/>
</dbReference>
<dbReference type="AlphaFoldDB" id="A0A2V1E5W4"/>
<comment type="function">
    <text evidence="5">Component of the mitochondrial ribosome (mitoribosome), a dedicated translation machinery responsible for the synthesis of mitochondrial genome-encoded proteins, including at least some of the essential transmembrane subunits of the mitochondrial respiratory chain. The mitoribosomes are attached to the mitochondrial inner membrane and translation products are cotranslationally integrated into the membrane.</text>
</comment>
<reference evidence="7 8" key="1">
    <citation type="journal article" date="2018" name="Sci. Rep.">
        <title>Comparative genomics provides insights into the lifestyle and reveals functional heterogeneity of dark septate endophytic fungi.</title>
        <authorList>
            <person name="Knapp D.G."/>
            <person name="Nemeth J.B."/>
            <person name="Barry K."/>
            <person name="Hainaut M."/>
            <person name="Henrissat B."/>
            <person name="Johnson J."/>
            <person name="Kuo A."/>
            <person name="Lim J.H.P."/>
            <person name="Lipzen A."/>
            <person name="Nolan M."/>
            <person name="Ohm R.A."/>
            <person name="Tamas L."/>
            <person name="Grigoriev I.V."/>
            <person name="Spatafora J.W."/>
            <person name="Nagy L.G."/>
            <person name="Kovacs G.M."/>
        </authorList>
    </citation>
    <scope>NUCLEOTIDE SEQUENCE [LARGE SCALE GENOMIC DNA]</scope>
    <source>
        <strain evidence="7 8">DSE2036</strain>
    </source>
</reference>
<dbReference type="STRING" id="97972.A0A2V1E5W4"/>